<dbReference type="PANTHER" id="PTHR39203:SF1">
    <property type="entry name" value="CYTOPLASMIC PROTEIN"/>
    <property type="match status" value="1"/>
</dbReference>
<feature type="domain" description="ASCH" evidence="1">
    <location>
        <begin position="17"/>
        <end position="134"/>
    </location>
</feature>
<dbReference type="Proteomes" id="UP000535415">
    <property type="component" value="Unassembled WGS sequence"/>
</dbReference>
<dbReference type="CDD" id="cd06553">
    <property type="entry name" value="ASCH_Ef3133_like"/>
    <property type="match status" value="1"/>
</dbReference>
<dbReference type="EMBL" id="JACIJM010000007">
    <property type="protein sequence ID" value="MBB5722993.1"/>
    <property type="molecule type" value="Genomic_DNA"/>
</dbReference>
<dbReference type="SMART" id="SM01022">
    <property type="entry name" value="ASCH"/>
    <property type="match status" value="1"/>
</dbReference>
<comment type="caution">
    <text evidence="2">The sequence shown here is derived from an EMBL/GenBank/DDBJ whole genome shotgun (WGS) entry which is preliminary data.</text>
</comment>
<gene>
    <name evidence="2" type="ORF">FHS72_002629</name>
</gene>
<sequence length="141" mass="15687">MAETEELQNTYPGAGTFQFGDSAEMCERLIQLVRKGRKTATCGAASDFADEPEAMPVVGRCDIAANWDGTPALVIRTTAVHEIRFCDVPEELALKEGENDALVGWRKDHKAFFKRNGGYDPEMLLIFEEFELVEDLDGRAL</sequence>
<dbReference type="AlphaFoldDB" id="A0A7W9EYN4"/>
<dbReference type="RefSeq" id="WP_183529788.1">
    <property type="nucleotide sequence ID" value="NZ_JACIJM010000007.1"/>
</dbReference>
<evidence type="ECO:0000313" key="3">
    <source>
        <dbReference type="Proteomes" id="UP000535415"/>
    </source>
</evidence>
<dbReference type="InterPro" id="IPR007374">
    <property type="entry name" value="ASCH_domain"/>
</dbReference>
<keyword evidence="3" id="KW-1185">Reference proteome</keyword>
<evidence type="ECO:0000259" key="1">
    <source>
        <dbReference type="SMART" id="SM01022"/>
    </source>
</evidence>
<dbReference type="InterPro" id="IPR009326">
    <property type="entry name" value="DUF984"/>
</dbReference>
<reference evidence="2 3" key="1">
    <citation type="submission" date="2020-08" db="EMBL/GenBank/DDBJ databases">
        <title>Genomic Encyclopedia of Type Strains, Phase IV (KMG-IV): sequencing the most valuable type-strain genomes for metagenomic binning, comparative biology and taxonomic classification.</title>
        <authorList>
            <person name="Goeker M."/>
        </authorList>
    </citation>
    <scope>NUCLEOTIDE SEQUENCE [LARGE SCALE GENOMIC DNA]</scope>
    <source>
        <strain evidence="2 3">DSM 101064</strain>
    </source>
</reference>
<evidence type="ECO:0000313" key="2">
    <source>
        <dbReference type="EMBL" id="MBB5722993.1"/>
    </source>
</evidence>
<dbReference type="Gene3D" id="3.10.400.10">
    <property type="entry name" value="Sulfate adenylyltransferase"/>
    <property type="match status" value="1"/>
</dbReference>
<proteinExistence type="predicted"/>
<organism evidence="2 3">
    <name type="scientific">Yoonia ponticola</name>
    <dbReference type="NCBI Taxonomy" id="1524255"/>
    <lineage>
        <taxon>Bacteria</taxon>
        <taxon>Pseudomonadati</taxon>
        <taxon>Pseudomonadota</taxon>
        <taxon>Alphaproteobacteria</taxon>
        <taxon>Rhodobacterales</taxon>
        <taxon>Paracoccaceae</taxon>
        <taxon>Yoonia</taxon>
    </lineage>
</organism>
<dbReference type="PANTHER" id="PTHR39203">
    <property type="entry name" value="CYTOPLASMIC PROTEIN-RELATED"/>
    <property type="match status" value="1"/>
</dbReference>
<dbReference type="SUPFAM" id="SSF88697">
    <property type="entry name" value="PUA domain-like"/>
    <property type="match status" value="1"/>
</dbReference>
<dbReference type="InterPro" id="IPR015947">
    <property type="entry name" value="PUA-like_sf"/>
</dbReference>
<dbReference type="PIRSF" id="PIRSF021320">
    <property type="entry name" value="DUF984"/>
    <property type="match status" value="1"/>
</dbReference>
<dbReference type="Pfam" id="PF04266">
    <property type="entry name" value="ASCH"/>
    <property type="match status" value="1"/>
</dbReference>
<accession>A0A7W9EYN4</accession>
<protein>
    <submittedName>
        <fullName evidence="2">Uncharacterized protein YhfF</fullName>
    </submittedName>
</protein>
<name>A0A7W9EYN4_9RHOB</name>